<gene>
    <name evidence="1" type="ORF">EPI11_12190</name>
</gene>
<reference evidence="1 2" key="1">
    <citation type="submission" date="2019-01" db="EMBL/GenBank/DDBJ databases">
        <title>Flavobacterium sp. nov.,isolated from freshwater.</title>
        <authorList>
            <person name="Zhang R."/>
            <person name="Du Z.-J."/>
        </authorList>
    </citation>
    <scope>NUCLEOTIDE SEQUENCE [LARGE SCALE GENOMIC DNA]</scope>
    <source>
        <strain evidence="1 2">1E403</strain>
    </source>
</reference>
<dbReference type="AlphaFoldDB" id="A0A444H962"/>
<sequence length="81" mass="9075">MNHLQDILTGWKNYLDKSEITEAAAKQRAAICIACPHIKHGKLLAFVKDTLKEVEGNYCGKCSCPLSAKIRSNDICPENKW</sequence>
<accession>A0A444H962</accession>
<dbReference type="Proteomes" id="UP000287527">
    <property type="component" value="Unassembled WGS sequence"/>
</dbReference>
<dbReference type="EMBL" id="SBII01000008">
    <property type="protein sequence ID" value="RWW99705.1"/>
    <property type="molecule type" value="Genomic_DNA"/>
</dbReference>
<dbReference type="RefSeq" id="WP_128390254.1">
    <property type="nucleotide sequence ID" value="NZ_SBII01000008.1"/>
</dbReference>
<proteinExistence type="predicted"/>
<name>A0A444H962_9FLAO</name>
<organism evidence="1 2">
    <name type="scientific">Flavobacterium cerinum</name>
    <dbReference type="NCBI Taxonomy" id="2502784"/>
    <lineage>
        <taxon>Bacteria</taxon>
        <taxon>Pseudomonadati</taxon>
        <taxon>Bacteroidota</taxon>
        <taxon>Flavobacteriia</taxon>
        <taxon>Flavobacteriales</taxon>
        <taxon>Flavobacteriaceae</taxon>
        <taxon>Flavobacterium</taxon>
    </lineage>
</organism>
<comment type="caution">
    <text evidence="1">The sequence shown here is derived from an EMBL/GenBank/DDBJ whole genome shotgun (WGS) entry which is preliminary data.</text>
</comment>
<dbReference type="OrthoDB" id="1363448at2"/>
<protein>
    <submittedName>
        <fullName evidence="1">Uncharacterized protein</fullName>
    </submittedName>
</protein>
<evidence type="ECO:0000313" key="1">
    <source>
        <dbReference type="EMBL" id="RWW99705.1"/>
    </source>
</evidence>
<keyword evidence="2" id="KW-1185">Reference proteome</keyword>
<evidence type="ECO:0000313" key="2">
    <source>
        <dbReference type="Proteomes" id="UP000287527"/>
    </source>
</evidence>